<dbReference type="SUPFAM" id="SSF63829">
    <property type="entry name" value="Calcium-dependent phosphotriesterase"/>
    <property type="match status" value="1"/>
</dbReference>
<keyword evidence="1" id="KW-1133">Transmembrane helix</keyword>
<gene>
    <name evidence="2" type="ORF">SAMN04488050_103113</name>
</gene>
<name>A0A1I6RIH6_9RHOB</name>
<organism evidence="2 3">
    <name type="scientific">Alloyangia pacifica</name>
    <dbReference type="NCBI Taxonomy" id="311180"/>
    <lineage>
        <taxon>Bacteria</taxon>
        <taxon>Pseudomonadati</taxon>
        <taxon>Pseudomonadota</taxon>
        <taxon>Alphaproteobacteria</taxon>
        <taxon>Rhodobacterales</taxon>
        <taxon>Roseobacteraceae</taxon>
        <taxon>Alloyangia</taxon>
    </lineage>
</organism>
<proteinExistence type="predicted"/>
<dbReference type="AlphaFoldDB" id="A0A1I6RIH6"/>
<reference evidence="3" key="1">
    <citation type="submission" date="2016-10" db="EMBL/GenBank/DDBJ databases">
        <authorList>
            <person name="Varghese N."/>
            <person name="Submissions S."/>
        </authorList>
    </citation>
    <scope>NUCLEOTIDE SEQUENCE [LARGE SCALE GENOMIC DNA]</scope>
    <source>
        <strain evidence="3">DSM 26894</strain>
    </source>
</reference>
<feature type="transmembrane region" description="Helical" evidence="1">
    <location>
        <begin position="12"/>
        <end position="31"/>
    </location>
</feature>
<keyword evidence="3" id="KW-1185">Reference proteome</keyword>
<dbReference type="Pfam" id="PF14269">
    <property type="entry name" value="Arylsulfotran_2"/>
    <property type="match status" value="1"/>
</dbReference>
<dbReference type="Proteomes" id="UP000199392">
    <property type="component" value="Unassembled WGS sequence"/>
</dbReference>
<dbReference type="InterPro" id="IPR039535">
    <property type="entry name" value="ASST-like"/>
</dbReference>
<protein>
    <submittedName>
        <fullName evidence="2">Arylsulfotransferase (ASST)</fullName>
    </submittedName>
</protein>
<keyword evidence="1" id="KW-0812">Transmembrane</keyword>
<evidence type="ECO:0000256" key="1">
    <source>
        <dbReference type="SAM" id="Phobius"/>
    </source>
</evidence>
<dbReference type="GO" id="GO:0016740">
    <property type="term" value="F:transferase activity"/>
    <property type="evidence" value="ECO:0007669"/>
    <property type="project" value="UniProtKB-KW"/>
</dbReference>
<accession>A0A1I6RIH6</accession>
<dbReference type="EMBL" id="FOZW01000003">
    <property type="protein sequence ID" value="SFS64512.1"/>
    <property type="molecule type" value="Genomic_DNA"/>
</dbReference>
<keyword evidence="1" id="KW-0472">Membrane</keyword>
<keyword evidence="2" id="KW-0808">Transferase</keyword>
<dbReference type="OrthoDB" id="264813at2"/>
<evidence type="ECO:0000313" key="2">
    <source>
        <dbReference type="EMBL" id="SFS64512.1"/>
    </source>
</evidence>
<dbReference type="RefSeq" id="WP_092422763.1">
    <property type="nucleotide sequence ID" value="NZ_FNCL01000003.1"/>
</dbReference>
<dbReference type="STRING" id="311180.SAMN04488050_103113"/>
<evidence type="ECO:0000313" key="3">
    <source>
        <dbReference type="Proteomes" id="UP000199392"/>
    </source>
</evidence>
<sequence length="456" mass="50442">MSQASDKIARRVFSFCLILAVLGAGFLYGALATRKNLFPAPQLEFAYDMLTTLGHNDLTSHPRRHHLQPSRGLGEGVVVNEIGDDGALVFMAGFFDDENQARLVHRDGSVMRKWSLDYFTHFPDAETRMCALATTLNVDQHGALVTRRGEVVFNYEYCGTVKLSPCGDVVWTLNDRTHHSIVPAAGGGYWLLGRQRWTAADAPARMPPFSTSATDQEIKEDTIMKISEDGEILLEVSIPQLMRDAHLEALLTANGEDFSRESADRGELVHANKVAELSSVYADAFPRFDTGDLLLSMRDLNLVMVVDPLSWDVKWHQTGPWLRQHDPEFLPDGRISIFNNNVYRTVYPDEVLDLSTPPVTNITAVDPESGEVEVLFGEAPGQEMLSAIRGQHEIRPGGGMVIAEFDGGRVIETDAAGKVVWEYVNAFDADSVGEITNADAYPPEHFETAWESCAGE</sequence>